<feature type="transmembrane region" description="Helical" evidence="2">
    <location>
        <begin position="93"/>
        <end position="112"/>
    </location>
</feature>
<protein>
    <submittedName>
        <fullName evidence="4">Uncharacterized protein</fullName>
    </submittedName>
</protein>
<feature type="compositionally biased region" description="Polar residues" evidence="1">
    <location>
        <begin position="58"/>
        <end position="68"/>
    </location>
</feature>
<keyword evidence="3" id="KW-0732">Signal</keyword>
<feature type="region of interest" description="Disordered" evidence="1">
    <location>
        <begin position="58"/>
        <end position="84"/>
    </location>
</feature>
<sequence>MRLLLLSCCLLALSCGRGEFAGVESVGTTADDTTRVPADTRIGKLKAKTVIIQQGTGNVATPTDNTKAGQKGGSAATGPGAVASTTTTKPAGLPWWVFALVGVLSIAAWEWLTAKFSLTSWLPWRVKPG</sequence>
<evidence type="ECO:0000256" key="2">
    <source>
        <dbReference type="SAM" id="Phobius"/>
    </source>
</evidence>
<keyword evidence="2" id="KW-0472">Membrane</keyword>
<keyword evidence="5" id="KW-1185">Reference proteome</keyword>
<feature type="chain" id="PRO_5045480151" evidence="3">
    <location>
        <begin position="22"/>
        <end position="129"/>
    </location>
</feature>
<organism evidence="4 5">
    <name type="scientific">Hymenobacter negativus</name>
    <dbReference type="NCBI Taxonomy" id="2795026"/>
    <lineage>
        <taxon>Bacteria</taxon>
        <taxon>Pseudomonadati</taxon>
        <taxon>Bacteroidota</taxon>
        <taxon>Cytophagia</taxon>
        <taxon>Cytophagales</taxon>
        <taxon>Hymenobacteraceae</taxon>
        <taxon>Hymenobacter</taxon>
    </lineage>
</organism>
<dbReference type="EMBL" id="JAEDAE010000005">
    <property type="protein sequence ID" value="MBH8559005.1"/>
    <property type="molecule type" value="Genomic_DNA"/>
</dbReference>
<keyword evidence="2" id="KW-0812">Transmembrane</keyword>
<evidence type="ECO:0000313" key="4">
    <source>
        <dbReference type="EMBL" id="MBH8559005.1"/>
    </source>
</evidence>
<comment type="caution">
    <text evidence="4">The sequence shown here is derived from an EMBL/GenBank/DDBJ whole genome shotgun (WGS) entry which is preliminary data.</text>
</comment>
<dbReference type="Proteomes" id="UP000625631">
    <property type="component" value="Unassembled WGS sequence"/>
</dbReference>
<name>A0ABS0Q8Q6_9BACT</name>
<accession>A0ABS0Q8Q6</accession>
<reference evidence="4 5" key="1">
    <citation type="submission" date="2020-12" db="EMBL/GenBank/DDBJ databases">
        <title>Hymenobacter sp.</title>
        <authorList>
            <person name="Kim M.K."/>
        </authorList>
    </citation>
    <scope>NUCLEOTIDE SEQUENCE [LARGE SCALE GENOMIC DNA]</scope>
    <source>
        <strain evidence="4 5">BT442</strain>
    </source>
</reference>
<evidence type="ECO:0000256" key="3">
    <source>
        <dbReference type="SAM" id="SignalP"/>
    </source>
</evidence>
<keyword evidence="2" id="KW-1133">Transmembrane helix</keyword>
<dbReference type="PROSITE" id="PS51257">
    <property type="entry name" value="PROKAR_LIPOPROTEIN"/>
    <property type="match status" value="1"/>
</dbReference>
<feature type="signal peptide" evidence="3">
    <location>
        <begin position="1"/>
        <end position="21"/>
    </location>
</feature>
<evidence type="ECO:0000256" key="1">
    <source>
        <dbReference type="SAM" id="MobiDB-lite"/>
    </source>
</evidence>
<proteinExistence type="predicted"/>
<evidence type="ECO:0000313" key="5">
    <source>
        <dbReference type="Proteomes" id="UP000625631"/>
    </source>
</evidence>
<gene>
    <name evidence="4" type="ORF">I7X13_13145</name>
</gene>
<dbReference type="RefSeq" id="WP_198075856.1">
    <property type="nucleotide sequence ID" value="NZ_JAEDAE010000005.1"/>
</dbReference>